<protein>
    <recommendedName>
        <fullName evidence="4">Lipocalin-like domain-containing protein</fullName>
    </recommendedName>
</protein>
<comment type="caution">
    <text evidence="2">The sequence shown here is derived from an EMBL/GenBank/DDBJ whole genome shotgun (WGS) entry which is preliminary data.</text>
</comment>
<sequence>MSQIKKNIALFYLLLLSFNVVAQDGNKKSSAGGPATANELVGFWKMIPLPNPKINKINPWPQPYQWFEFSKDGKISSMMSDENTEHSSNELRTIFKVFSKNRVPNYKVNGSFVTIDNPEIKNYLEIWGTNIFAKDIEEIAKKGDLMMTLDDGTQTGNVVYYRLLRRVK</sequence>
<accession>A0ABN7EPS3</accession>
<dbReference type="Proteomes" id="UP000474567">
    <property type="component" value="Unassembled WGS sequence"/>
</dbReference>
<organism evidence="2 3">
    <name type="scientific">Flavobacterium collinsii</name>
    <dbReference type="NCBI Taxonomy" id="1114861"/>
    <lineage>
        <taxon>Bacteria</taxon>
        <taxon>Pseudomonadati</taxon>
        <taxon>Bacteroidota</taxon>
        <taxon>Flavobacteriia</taxon>
        <taxon>Flavobacteriales</taxon>
        <taxon>Flavobacteriaceae</taxon>
        <taxon>Flavobacterium</taxon>
    </lineage>
</organism>
<keyword evidence="3" id="KW-1185">Reference proteome</keyword>
<feature type="chain" id="PRO_5046572002" description="Lipocalin-like domain-containing protein" evidence="1">
    <location>
        <begin position="23"/>
        <end position="168"/>
    </location>
</feature>
<proteinExistence type="predicted"/>
<gene>
    <name evidence="2" type="ORF">FLACOL7796_02988</name>
</gene>
<dbReference type="RefSeq" id="WP_173966910.1">
    <property type="nucleotide sequence ID" value="NZ_CADCST010000097.1"/>
</dbReference>
<name>A0ABN7EPS3_9FLAO</name>
<dbReference type="EMBL" id="CADCST010000097">
    <property type="protein sequence ID" value="CAA9199989.1"/>
    <property type="molecule type" value="Genomic_DNA"/>
</dbReference>
<evidence type="ECO:0000256" key="1">
    <source>
        <dbReference type="SAM" id="SignalP"/>
    </source>
</evidence>
<evidence type="ECO:0008006" key="4">
    <source>
        <dbReference type="Google" id="ProtNLM"/>
    </source>
</evidence>
<evidence type="ECO:0000313" key="2">
    <source>
        <dbReference type="EMBL" id="CAA9199989.1"/>
    </source>
</evidence>
<evidence type="ECO:0000313" key="3">
    <source>
        <dbReference type="Proteomes" id="UP000474567"/>
    </source>
</evidence>
<keyword evidence="1" id="KW-0732">Signal</keyword>
<reference evidence="2 3" key="1">
    <citation type="submission" date="2020-02" db="EMBL/GenBank/DDBJ databases">
        <authorList>
            <person name="Criscuolo A."/>
        </authorList>
    </citation>
    <scope>NUCLEOTIDE SEQUENCE [LARGE SCALE GENOMIC DNA]</scope>
    <source>
        <strain evidence="2">CECT7796</strain>
    </source>
</reference>
<feature type="signal peptide" evidence="1">
    <location>
        <begin position="1"/>
        <end position="22"/>
    </location>
</feature>